<evidence type="ECO:0000313" key="10">
    <source>
        <dbReference type="EMBL" id="VUZ47011.1"/>
    </source>
</evidence>
<dbReference type="OrthoDB" id="413520at2759"/>
<keyword evidence="4" id="KW-0862">Zinc</keyword>
<keyword evidence="2" id="KW-0479">Metal-binding</keyword>
<evidence type="ECO:0000256" key="6">
    <source>
        <dbReference type="SAM" id="MobiDB-lite"/>
    </source>
</evidence>
<dbReference type="Proteomes" id="UP000321570">
    <property type="component" value="Unassembled WGS sequence"/>
</dbReference>
<keyword evidence="12" id="KW-1185">Reference proteome</keyword>
<dbReference type="Proteomes" id="UP000274504">
    <property type="component" value="Unassembled WGS sequence"/>
</dbReference>
<evidence type="ECO:0000256" key="4">
    <source>
        <dbReference type="ARBA" id="ARBA00022833"/>
    </source>
</evidence>
<dbReference type="PANTHER" id="PTHR13173:SF10">
    <property type="entry name" value="WW DOMAIN-BINDING PROTEIN 4"/>
    <property type="match status" value="1"/>
</dbReference>
<dbReference type="PROSITE" id="PS50020">
    <property type="entry name" value="WW_DOMAIN_2"/>
    <property type="match status" value="1"/>
</dbReference>
<proteinExistence type="predicted"/>
<dbReference type="SMART" id="SM00456">
    <property type="entry name" value="WW"/>
    <property type="match status" value="1"/>
</dbReference>
<evidence type="ECO:0000259" key="7">
    <source>
        <dbReference type="PROSITE" id="PS50020"/>
    </source>
</evidence>
<feature type="compositionally biased region" description="Basic and acidic residues" evidence="6">
    <location>
        <begin position="291"/>
        <end position="301"/>
    </location>
</feature>
<dbReference type="GO" id="GO:0008270">
    <property type="term" value="F:zinc ion binding"/>
    <property type="evidence" value="ECO:0007669"/>
    <property type="project" value="UniProtKB-KW"/>
</dbReference>
<feature type="domain" description="WW" evidence="7">
    <location>
        <begin position="142"/>
        <end position="175"/>
    </location>
</feature>
<keyword evidence="5" id="KW-0539">Nucleus</keyword>
<evidence type="ECO:0000256" key="3">
    <source>
        <dbReference type="ARBA" id="ARBA00022771"/>
    </source>
</evidence>
<gene>
    <name evidence="9" type="ORF">HDID_LOCUS8559</name>
    <name evidence="10" type="ORF">WMSIL1_LOCUS6636</name>
</gene>
<evidence type="ECO:0000259" key="8">
    <source>
        <dbReference type="PROSITE" id="PS50171"/>
    </source>
</evidence>
<evidence type="ECO:0000313" key="11">
    <source>
        <dbReference type="Proteomes" id="UP000274504"/>
    </source>
</evidence>
<evidence type="ECO:0000313" key="12">
    <source>
        <dbReference type="Proteomes" id="UP000321570"/>
    </source>
</evidence>
<accession>A0A0R3ST66</accession>
<dbReference type="GO" id="GO:0071011">
    <property type="term" value="C:precatalytic spliceosome"/>
    <property type="evidence" value="ECO:0007669"/>
    <property type="project" value="TreeGrafter"/>
</dbReference>
<reference evidence="9 11" key="2">
    <citation type="submission" date="2018-11" db="EMBL/GenBank/DDBJ databases">
        <authorList>
            <consortium name="Pathogen Informatics"/>
        </authorList>
    </citation>
    <scope>NUCLEOTIDE SEQUENCE [LARGE SCALE GENOMIC DNA]</scope>
</reference>
<dbReference type="EMBL" id="UYSG01011098">
    <property type="protein sequence ID" value="VDL60877.1"/>
    <property type="molecule type" value="Genomic_DNA"/>
</dbReference>
<dbReference type="CDD" id="cd00201">
    <property type="entry name" value="WW"/>
    <property type="match status" value="1"/>
</dbReference>
<dbReference type="SUPFAM" id="SSF51045">
    <property type="entry name" value="WW domain"/>
    <property type="match status" value="1"/>
</dbReference>
<dbReference type="InterPro" id="IPR040023">
    <property type="entry name" value="WBP4"/>
</dbReference>
<dbReference type="InterPro" id="IPR036020">
    <property type="entry name" value="WW_dom_sf"/>
</dbReference>
<dbReference type="PROSITE" id="PS50171">
    <property type="entry name" value="ZF_MATRIN"/>
    <property type="match status" value="1"/>
</dbReference>
<reference evidence="13" key="1">
    <citation type="submission" date="2017-02" db="UniProtKB">
        <authorList>
            <consortium name="WormBaseParasite"/>
        </authorList>
    </citation>
    <scope>IDENTIFICATION</scope>
</reference>
<evidence type="ECO:0000256" key="2">
    <source>
        <dbReference type="ARBA" id="ARBA00022723"/>
    </source>
</evidence>
<dbReference type="AlphaFoldDB" id="A0A0R3ST66"/>
<evidence type="ECO:0000256" key="5">
    <source>
        <dbReference type="ARBA" id="ARBA00023242"/>
    </source>
</evidence>
<dbReference type="GO" id="GO:0000398">
    <property type="term" value="P:mRNA splicing, via spliceosome"/>
    <property type="evidence" value="ECO:0007669"/>
    <property type="project" value="InterPro"/>
</dbReference>
<keyword evidence="3" id="KW-0863">Zinc-finger</keyword>
<dbReference type="Gene3D" id="2.20.70.10">
    <property type="match status" value="1"/>
</dbReference>
<dbReference type="InterPro" id="IPR013085">
    <property type="entry name" value="U1-CZ_Znf_C2H2"/>
</dbReference>
<dbReference type="SMART" id="SM00451">
    <property type="entry name" value="ZnF_U1"/>
    <property type="match status" value="1"/>
</dbReference>
<dbReference type="InterPro" id="IPR003604">
    <property type="entry name" value="Matrin/U1-like-C_Znf_C2H2"/>
</dbReference>
<dbReference type="EMBL" id="CABIJS010000222">
    <property type="protein sequence ID" value="VUZ47011.1"/>
    <property type="molecule type" value="Genomic_DNA"/>
</dbReference>
<dbReference type="PANTHER" id="PTHR13173">
    <property type="entry name" value="WW DOMAIN BINDING PROTEIN 4"/>
    <property type="match status" value="1"/>
</dbReference>
<dbReference type="InterPro" id="IPR001202">
    <property type="entry name" value="WW_dom"/>
</dbReference>
<dbReference type="STRING" id="6216.A0A0R3ST66"/>
<comment type="subcellular location">
    <subcellularLocation>
        <location evidence="1">Nucleus</location>
    </subcellularLocation>
</comment>
<feature type="region of interest" description="Disordered" evidence="6">
    <location>
        <begin position="272"/>
        <end position="307"/>
    </location>
</feature>
<dbReference type="Gene3D" id="3.30.160.60">
    <property type="entry name" value="Classic Zinc Finger"/>
    <property type="match status" value="1"/>
</dbReference>
<sequence length="418" mass="47623">MADYWKSNPKKYCNVCKCWIQDNAISVKNHEGGQRHIANVQKKLNELQKSAKAKSGDKLREKISLINDMAYVGMVKDLERDPSLAQRYGVDIAGDLPFLFIIEYLDLKAVRKKEKPPALDSKKKDTKAKIPDSILTQPAVSKPIVYEWKELKTEDGRIYYWNKKTNNTQWERPQASIEPINDSLCVSREKDRLNQFLFHRLVDLSESGNPVASEAVCQAFGAKEPEMEKTPIANVEDIPLPEYQPPAAQDDFNVIESGPSEEKRPRVNLLGEWRPVTPPKPQVEQEITQEAQEKEEKEKPTKKVFAKPDNIIKQRITSLANKNLKHDQARLEEMTQKADILSHLSEVNEAGIRSEGRINFQEKQAAISAAALKETRRIQSSFKQDPDVKSETPGPTIPTISFKRRVGGNRSLRKRDDD</sequence>
<reference evidence="10 12" key="3">
    <citation type="submission" date="2019-07" db="EMBL/GenBank/DDBJ databases">
        <authorList>
            <person name="Jastrzebski P J."/>
            <person name="Paukszto L."/>
            <person name="Jastrzebski P J."/>
        </authorList>
    </citation>
    <scope>NUCLEOTIDE SEQUENCE [LARGE SCALE GENOMIC DNA]</scope>
    <source>
        <strain evidence="10 12">WMS-il1</strain>
    </source>
</reference>
<organism evidence="13">
    <name type="scientific">Hymenolepis diminuta</name>
    <name type="common">Rat tapeworm</name>
    <dbReference type="NCBI Taxonomy" id="6216"/>
    <lineage>
        <taxon>Eukaryota</taxon>
        <taxon>Metazoa</taxon>
        <taxon>Spiralia</taxon>
        <taxon>Lophotrochozoa</taxon>
        <taxon>Platyhelminthes</taxon>
        <taxon>Cestoda</taxon>
        <taxon>Eucestoda</taxon>
        <taxon>Cyclophyllidea</taxon>
        <taxon>Hymenolepididae</taxon>
        <taxon>Hymenolepis</taxon>
    </lineage>
</organism>
<dbReference type="Pfam" id="PF00397">
    <property type="entry name" value="WW"/>
    <property type="match status" value="1"/>
</dbReference>
<feature type="compositionally biased region" description="Basic residues" evidence="6">
    <location>
        <begin position="402"/>
        <end position="418"/>
    </location>
</feature>
<evidence type="ECO:0000313" key="13">
    <source>
        <dbReference type="WBParaSite" id="HDID_0000856101-mRNA-1"/>
    </source>
</evidence>
<evidence type="ECO:0000313" key="9">
    <source>
        <dbReference type="EMBL" id="VDL60877.1"/>
    </source>
</evidence>
<dbReference type="Pfam" id="PF06220">
    <property type="entry name" value="zf-U1"/>
    <property type="match status" value="1"/>
</dbReference>
<protein>
    <submittedName>
        <fullName evidence="13">WW domain-binding protein 4</fullName>
    </submittedName>
</protein>
<dbReference type="GO" id="GO:0003723">
    <property type="term" value="F:RNA binding"/>
    <property type="evidence" value="ECO:0007669"/>
    <property type="project" value="TreeGrafter"/>
</dbReference>
<feature type="region of interest" description="Disordered" evidence="6">
    <location>
        <begin position="377"/>
        <end position="418"/>
    </location>
</feature>
<dbReference type="WBParaSite" id="HDID_0000856101-mRNA-1">
    <property type="protein sequence ID" value="HDID_0000856101-mRNA-1"/>
    <property type="gene ID" value="HDID_0000856101"/>
</dbReference>
<name>A0A0R3ST66_HYMDI</name>
<dbReference type="InterPro" id="IPR000690">
    <property type="entry name" value="Matrin/U1-C_Znf_C2H2"/>
</dbReference>
<feature type="domain" description="Matrin-type" evidence="8">
    <location>
        <begin position="11"/>
        <end position="42"/>
    </location>
</feature>
<evidence type="ECO:0000256" key="1">
    <source>
        <dbReference type="ARBA" id="ARBA00004123"/>
    </source>
</evidence>
<dbReference type="PROSITE" id="PS01159">
    <property type="entry name" value="WW_DOMAIN_1"/>
    <property type="match status" value="1"/>
</dbReference>